<feature type="region of interest" description="Disordered" evidence="6">
    <location>
        <begin position="1834"/>
        <end position="1866"/>
    </location>
</feature>
<evidence type="ECO:0000259" key="8">
    <source>
        <dbReference type="PROSITE" id="PS51783"/>
    </source>
</evidence>
<dbReference type="GeneID" id="106463563"/>
<evidence type="ECO:0000256" key="3">
    <source>
        <dbReference type="ARBA" id="ARBA00022737"/>
    </source>
</evidence>
<dbReference type="Pfam" id="PF15787">
    <property type="entry name" value="DUF4704"/>
    <property type="match status" value="1"/>
</dbReference>
<dbReference type="PROSITE" id="PS51783">
    <property type="entry name" value="PH_BEACH"/>
    <property type="match status" value="1"/>
</dbReference>
<feature type="region of interest" description="Disordered" evidence="6">
    <location>
        <begin position="1089"/>
        <end position="1133"/>
    </location>
</feature>
<dbReference type="Pfam" id="PF20425">
    <property type="entry name" value="Neurobeachin"/>
    <property type="match status" value="1"/>
</dbReference>
<accession>A0ABM1ST55</accession>
<evidence type="ECO:0000256" key="5">
    <source>
        <dbReference type="PROSITE-ProRule" id="PRU00221"/>
    </source>
</evidence>
<evidence type="ECO:0000256" key="2">
    <source>
        <dbReference type="ARBA" id="ARBA00022574"/>
    </source>
</evidence>
<dbReference type="PROSITE" id="PS50082">
    <property type="entry name" value="WD_REPEATS_2"/>
    <property type="match status" value="1"/>
</dbReference>
<dbReference type="InterPro" id="IPR001680">
    <property type="entry name" value="WD40_rpt"/>
</dbReference>
<evidence type="ECO:0000259" key="7">
    <source>
        <dbReference type="PROSITE" id="PS50197"/>
    </source>
</evidence>
<dbReference type="Pfam" id="PF20426">
    <property type="entry name" value="NBCH_WD40"/>
    <property type="match status" value="1"/>
</dbReference>
<dbReference type="InterPro" id="IPR046852">
    <property type="entry name" value="Neurobeachin_a-sol"/>
</dbReference>
<feature type="compositionally biased region" description="Polar residues" evidence="6">
    <location>
        <begin position="1932"/>
        <end position="1943"/>
    </location>
</feature>
<feature type="compositionally biased region" description="Basic and acidic residues" evidence="6">
    <location>
        <begin position="1089"/>
        <end position="1107"/>
    </location>
</feature>
<dbReference type="InterPro" id="IPR011993">
    <property type="entry name" value="PH-like_dom_sf"/>
</dbReference>
<gene>
    <name evidence="10" type="primary">LOC106463563</name>
</gene>
<dbReference type="InterPro" id="IPR031570">
    <property type="entry name" value="NBEA/BDCP_DUF4704"/>
</dbReference>
<dbReference type="InterPro" id="IPR013320">
    <property type="entry name" value="ConA-like_dom_sf"/>
</dbReference>
<dbReference type="InterPro" id="IPR023362">
    <property type="entry name" value="PH-BEACH_dom"/>
</dbReference>
<feature type="compositionally biased region" description="Polar residues" evidence="6">
    <location>
        <begin position="1839"/>
        <end position="1849"/>
    </location>
</feature>
<name>A0ABM1ST55_LIMPO</name>
<dbReference type="PANTHER" id="PTHR13743">
    <property type="entry name" value="BEIGE/BEACH-RELATED"/>
    <property type="match status" value="1"/>
</dbReference>
<feature type="repeat" description="WD" evidence="5">
    <location>
        <begin position="2870"/>
        <end position="2901"/>
    </location>
</feature>
<keyword evidence="3" id="KW-0677">Repeat</keyword>
<keyword evidence="4" id="KW-0472">Membrane</keyword>
<dbReference type="SUPFAM" id="SSF81837">
    <property type="entry name" value="BEACH domain"/>
    <property type="match status" value="1"/>
</dbReference>
<evidence type="ECO:0000256" key="6">
    <source>
        <dbReference type="SAM" id="MobiDB-lite"/>
    </source>
</evidence>
<dbReference type="InterPro" id="IPR036322">
    <property type="entry name" value="WD40_repeat_dom_sf"/>
</dbReference>
<dbReference type="SUPFAM" id="SSF50978">
    <property type="entry name" value="WD40 repeat-like"/>
    <property type="match status" value="1"/>
</dbReference>
<evidence type="ECO:0000256" key="4">
    <source>
        <dbReference type="ARBA" id="ARBA00023136"/>
    </source>
</evidence>
<keyword evidence="2 5" id="KW-0853">WD repeat</keyword>
<dbReference type="Gene3D" id="2.130.10.10">
    <property type="entry name" value="YVTN repeat-like/Quinoprotein amine dehydrogenase"/>
    <property type="match status" value="1"/>
</dbReference>
<dbReference type="Pfam" id="PF14844">
    <property type="entry name" value="PH_BEACH"/>
    <property type="match status" value="1"/>
</dbReference>
<dbReference type="Gene3D" id="2.30.29.30">
    <property type="entry name" value="Pleckstrin-homology domain (PH domain)/Phosphotyrosine-binding domain (PTB)"/>
    <property type="match status" value="1"/>
</dbReference>
<keyword evidence="9" id="KW-1185">Reference proteome</keyword>
<feature type="region of interest" description="Disordered" evidence="6">
    <location>
        <begin position="1932"/>
        <end position="1953"/>
    </location>
</feature>
<dbReference type="SMART" id="SM00320">
    <property type="entry name" value="WD40"/>
    <property type="match status" value="3"/>
</dbReference>
<feature type="region of interest" description="Disordered" evidence="6">
    <location>
        <begin position="1371"/>
        <end position="1459"/>
    </location>
</feature>
<feature type="compositionally biased region" description="Basic and acidic residues" evidence="6">
    <location>
        <begin position="1889"/>
        <end position="1901"/>
    </location>
</feature>
<comment type="subcellular location">
    <subcellularLocation>
        <location evidence="1">Membrane</location>
    </subcellularLocation>
</comment>
<organism evidence="9 10">
    <name type="scientific">Limulus polyphemus</name>
    <name type="common">Atlantic horseshoe crab</name>
    <dbReference type="NCBI Taxonomy" id="6850"/>
    <lineage>
        <taxon>Eukaryota</taxon>
        <taxon>Metazoa</taxon>
        <taxon>Ecdysozoa</taxon>
        <taxon>Arthropoda</taxon>
        <taxon>Chelicerata</taxon>
        <taxon>Merostomata</taxon>
        <taxon>Xiphosura</taxon>
        <taxon>Limulidae</taxon>
        <taxon>Limulus</taxon>
    </lineage>
</organism>
<dbReference type="Proteomes" id="UP000694941">
    <property type="component" value="Unplaced"/>
</dbReference>
<dbReference type="InterPro" id="IPR016024">
    <property type="entry name" value="ARM-type_fold"/>
</dbReference>
<dbReference type="SUPFAM" id="SSF49899">
    <property type="entry name" value="Concanavalin A-like lectins/glucanases"/>
    <property type="match status" value="1"/>
</dbReference>
<dbReference type="PANTHER" id="PTHR13743:SF162">
    <property type="entry name" value="NEUROBEACHIN"/>
    <property type="match status" value="1"/>
</dbReference>
<dbReference type="Gene3D" id="1.10.1540.10">
    <property type="entry name" value="BEACH domain"/>
    <property type="match status" value="1"/>
</dbReference>
<reference evidence="10" key="1">
    <citation type="submission" date="2025-08" db="UniProtKB">
        <authorList>
            <consortium name="RefSeq"/>
        </authorList>
    </citation>
    <scope>IDENTIFICATION</scope>
    <source>
        <tissue evidence="10">Muscle</tissue>
    </source>
</reference>
<dbReference type="RefSeq" id="XP_022246811.1">
    <property type="nucleotide sequence ID" value="XM_022391103.1"/>
</dbReference>
<dbReference type="InterPro" id="IPR010508">
    <property type="entry name" value="NBEA-like_DUF1088"/>
</dbReference>
<dbReference type="SUPFAM" id="SSF50729">
    <property type="entry name" value="PH domain-like"/>
    <property type="match status" value="1"/>
</dbReference>
<dbReference type="PROSITE" id="PS50197">
    <property type="entry name" value="BEACH"/>
    <property type="match status" value="1"/>
</dbReference>
<evidence type="ECO:0000313" key="10">
    <source>
        <dbReference type="RefSeq" id="XP_022246811.1"/>
    </source>
</evidence>
<dbReference type="SUPFAM" id="SSF48371">
    <property type="entry name" value="ARM repeat"/>
    <property type="match status" value="1"/>
</dbReference>
<dbReference type="SMART" id="SM01026">
    <property type="entry name" value="Beach"/>
    <property type="match status" value="1"/>
</dbReference>
<feature type="domain" description="BEACH" evidence="7">
    <location>
        <begin position="2339"/>
        <end position="2628"/>
    </location>
</feature>
<sequence>MDNTDNIPVTEAKRPDDVIRMPLNDNLKFAVLIGLVEVGQVSNKDVVNTVLHLLVGGEFDMELNFVIKQPDNVLLMLDLLDHCTPSLQAEVWSIFVATLKKSVRNLQACTEVSLIEHVLKRISKVEDIVADLLIELLGVLSSYSISVKEFKLLIGCMKADKGQWPRHSVKLLSILRQLPLRQGPDTFFSFSGKKGTAIALPPLAKWPYQNGWTFSTWFRLDPINSVNIEREKPFLFSFRTSKEVGYSAHFVGNCLVFTSIKIKGKGYQECVKYEFQPRKNQFRFEEENIASLPDNLKKVLYDGKLSSQIVFLYNPVATDRQLCLQVAPKGNSTYFVHTPHALMLQDVKAITTHSIHRTLTAVGGIQILFPLLGQLDIPMGGSAYQNNVCSTIISFVCNIVERYPTVQHHMIQNKGFLVISYLLQKASREHITEDVLNSFLSLTKYLMTVNTKSNELLLKHLLDHVLLNPALWICTKPAIQTKLYSYLATEFLGDNPFFSTVRRVGTTLQLMHSLKFFYWIVNPQEKSGIIPKGLDGSRPNQNEIVSLRRHILLFLKKLIIRGNGGKEDELQSILNYLTTVQEDENLSDVLQMLMALMVEDPASIVPAFDAKNGIRLVFKLLGFSNETIRLQTLKLLGYFLSRSTPKRKNDVMAPHNLFMLMAEKLLQHREHLTLPMYNVLYEILIERVSSQILYIKHPDPESNCRLENPMILKVVATLIRQSRPCDELMEVKKLFLSDITLLCSNNKDNRRSILQMSVWQDWLLAMAHVHPQNLEEQKISDIVYSLIRMLLHHAIKLEYGGWRVWVDTLAIVHSKVSFEDFKLQFAQIYQLHQEKELGSSKTVTGEAFSTCFQPNTTTAVSKFGASDGSSRCSLSYPVCDNEKEASAGSGEELPSKIKICDFSQCEAVMEQTLAPPLVTEDSGTRCHNRDLKNTAVEIISKVCGDEEEALTGEVQMNKPQLGLEEECEGDGIEFSKNSKTCSLVDSLHHSSVENLHTTDRQKSLDLKHADTQTSEHLSFTMETELEIDKLMENTLTKDFLHVDQLNPENSGENFESLLHSSHQVKDVTEFDSKDTRNIINNYLVVENQSKEEEKQSTENSNKDKIKSTTEIGNNETSCKEEIKPDTETSKENLKPEIEAGIEEIKLDIETSREEEKPDFKINEENLKSDIEASKEEIKPDIETGKEEIISDIDTSKESSQQNINVALVDRQSSDLSEEIHHIPYHDGLQESGVSSETNSQEILNSDISCDFQLETVKLSSKGLEDVPQIKDVEEESNYVYDQTFETSLSLQNLSSFEDEYILIEKDTSETVANNKECLLTEDKLVVSHSADLEKEDIIVVTSNPSEEVSLFHDASGTLGVVAEEEELLPISEDLSEDQKEEKMNQYNTYSTKTEEAKTVNSVISEEEFKDRHKSTAPDFGLKEDDDTKEDSSEPSCNDSVEEEQPSTVAPSEEDKAKPPIIVSTIEGYFMEAEKALKDATTLEGALTDDEGNEIPALSETASNKYLSNKHEELSQAPIPDATVELESSVRHYTGAAKNQDSTVECGLNNKPAISSRQIFSAGPSRPPFHIPEFQWSRIHQRLLADLMFSLETDIQVWRSNTGKPLTEFVNSSENAIFIINTVHLISHLTDNIVIACGGLLPLLASTTSPSPEVEAIEPTQGMPVEVAGGFLQRLANMADVLVFNSSLNFSELEAEKNMPSGGILRQCLRLVCTTAVRTCLEHKSRNPARTSRVSTAKETIQALMGGKNIGDNSVNHSGYMKDLEKLLQDIDVHRLRAVVYHDVDETKQSHFIALAVVYFISVLMVSKYRDILEPIPRSVLYDDTSATTSRIIGEASVISDPSSRQTGQHTLEDKIQEPTPLAQNGGIYSSLKTTQIETTKVLQLSDSGHSGDSRNSVDECTKTSAAESQLNIESHHKSDVGKLAVIEHQNVQGNRPSSTTGNVPSKGVNGSLPLNGRPEALPLTTWKAPGPLSIPLPSSREALITQKLEKALGGVCPLLKDIMVDFSSFLSKTLIGSHGQDLLIEGKGLVTFKNSSSVVELVMLLCSQEWQNSLQKHAGLAFIELVNEGRLLSHSMKDHTVRVAKEAEFILNRMRADDVLKHGEFEALCEQVALDRKEEEKMCSHLIAAARRRDSLLANRLLEKLLNLMTNKLGPWSSRWGLTFREFLKLDTWEDDGRRRKRLVHNSLGSSHPEATLRTTEDKGSLEYIGQDKDLNSLSIPTKCKQHQQLQGNETDMELWDDKEHESEAELQGQVTLVTRCKLITPGMELPGNVSITHTEVFFDVDEEHPSYKKVNQEILKYCDNIHGKWHFSEIRAIFSRRYFLQYVAVEIFLASRTSIMFSFDDTATVKKVIHALPSVGIGVKYGIPQSGWRTYNDLNQYPVFPWILTNYESPELDLSLPSNYRDLSRPIGALNPSRRTYYEERYRTWDHDNIPPYHYGTHYSNAAYTLNWLVRLEPFTTIYLAQHGGKFERPSQMFSSIALSWKNCQRDTSDIKELIPEFFYLPELFVNKNGYQLGKLDNGTPAGCVQLPPWAASPEEFVRINRMALESEFVSCQLHQWIDLIFGYKQRGPEAVRATNVFYYTTYEGTVDWENIKDLAMREALENQVRMLGQIPPQLLQEPHPPRSSPVHLRPLVLSPITEEVCMVLKFLSNSPVCHISTNTYPQLPQPSVITVTCNQNFAVNRWNPNFQGSLHSTHYADTPQTTQQPPYPLLMDPLLVTNTAGCRRHLGDNFSEHVQMRYNSFVTTVDSQFLLACGFWDNSFRVFSTETGIFWSCYVPTPRATLTGHENPVMCVVVSAELGLVVSCSKGGPVLVHTTSGDLLRCLDGPDHFRSPELCALSREGLIVVCYDHGSACCFTVNGKRLRFETHNDTIQCLILSRDGEYLMTGGDKGIVEVWRTFNLALLYAFPTCNSGVRSLALSHDQKFLLGGLANGSVSVFYIDFTRWHHEFQQRY</sequence>
<feature type="domain" description="BEACH-type PH" evidence="8">
    <location>
        <begin position="2250"/>
        <end position="2358"/>
    </location>
</feature>
<dbReference type="Pfam" id="PF06469">
    <property type="entry name" value="DUF1088"/>
    <property type="match status" value="1"/>
</dbReference>
<dbReference type="InterPro" id="IPR046851">
    <property type="entry name" value="NBCH_WD40"/>
</dbReference>
<evidence type="ECO:0000256" key="1">
    <source>
        <dbReference type="ARBA" id="ARBA00004370"/>
    </source>
</evidence>
<dbReference type="InterPro" id="IPR000409">
    <property type="entry name" value="BEACH_dom"/>
</dbReference>
<dbReference type="InterPro" id="IPR036372">
    <property type="entry name" value="BEACH_dom_sf"/>
</dbReference>
<dbReference type="CDD" id="cd06071">
    <property type="entry name" value="Beach"/>
    <property type="match status" value="1"/>
</dbReference>
<dbReference type="InterPro" id="IPR050865">
    <property type="entry name" value="BEACH_Domain"/>
</dbReference>
<dbReference type="PROSITE" id="PS50294">
    <property type="entry name" value="WD_REPEATS_REGION"/>
    <property type="match status" value="1"/>
</dbReference>
<feature type="compositionally biased region" description="Polar residues" evidence="6">
    <location>
        <begin position="1902"/>
        <end position="1912"/>
    </location>
</feature>
<protein>
    <submittedName>
        <fullName evidence="10">Neurobeachin-like</fullName>
    </submittedName>
</protein>
<evidence type="ECO:0000313" key="9">
    <source>
        <dbReference type="Proteomes" id="UP000694941"/>
    </source>
</evidence>
<proteinExistence type="predicted"/>
<dbReference type="InterPro" id="IPR015943">
    <property type="entry name" value="WD40/YVTN_repeat-like_dom_sf"/>
</dbReference>
<dbReference type="CDD" id="cd01201">
    <property type="entry name" value="PH_BEACH"/>
    <property type="match status" value="1"/>
</dbReference>
<dbReference type="Pfam" id="PF02138">
    <property type="entry name" value="Beach"/>
    <property type="match status" value="1"/>
</dbReference>
<feature type="compositionally biased region" description="Basic and acidic residues" evidence="6">
    <location>
        <begin position="1406"/>
        <end position="1415"/>
    </location>
</feature>
<feature type="region of interest" description="Disordered" evidence="6">
    <location>
        <begin position="1882"/>
        <end position="1914"/>
    </location>
</feature>
<feature type="compositionally biased region" description="Basic and acidic residues" evidence="6">
    <location>
        <begin position="1117"/>
        <end position="1133"/>
    </location>
</feature>